<evidence type="ECO:0000313" key="1">
    <source>
        <dbReference type="EMBL" id="CAG8549318.1"/>
    </source>
</evidence>
<proteinExistence type="predicted"/>
<name>A0ACA9LT34_9GLOM</name>
<protein>
    <submittedName>
        <fullName evidence="1">11761_t:CDS:1</fullName>
    </submittedName>
</protein>
<dbReference type="EMBL" id="CAJVPT010008181">
    <property type="protein sequence ID" value="CAG8549318.1"/>
    <property type="molecule type" value="Genomic_DNA"/>
</dbReference>
<keyword evidence="2" id="KW-1185">Reference proteome</keyword>
<comment type="caution">
    <text evidence="1">The sequence shown here is derived from an EMBL/GenBank/DDBJ whole genome shotgun (WGS) entry which is preliminary data.</text>
</comment>
<organism evidence="1 2">
    <name type="scientific">Acaulospora colombiana</name>
    <dbReference type="NCBI Taxonomy" id="27376"/>
    <lineage>
        <taxon>Eukaryota</taxon>
        <taxon>Fungi</taxon>
        <taxon>Fungi incertae sedis</taxon>
        <taxon>Mucoromycota</taxon>
        <taxon>Glomeromycotina</taxon>
        <taxon>Glomeromycetes</taxon>
        <taxon>Diversisporales</taxon>
        <taxon>Acaulosporaceae</taxon>
        <taxon>Acaulospora</taxon>
    </lineage>
</organism>
<gene>
    <name evidence="1" type="ORF">ACOLOM_LOCUS4789</name>
</gene>
<sequence>MIGALILRLGELRWDQIRAGQSTVRKEILNIIDNKEPEDYFEGRIEWVFENGDVNEFVGGRFDVKFLEGILLEDVEQYIYDNQISDLYEKEGNVYLKVKINVLNIIGAYYKIVDNLLLVYNKYWKGDEYERLKEQHIKK</sequence>
<dbReference type="Proteomes" id="UP000789525">
    <property type="component" value="Unassembled WGS sequence"/>
</dbReference>
<accession>A0ACA9LT34</accession>
<reference evidence="1" key="1">
    <citation type="submission" date="2021-06" db="EMBL/GenBank/DDBJ databases">
        <authorList>
            <person name="Kallberg Y."/>
            <person name="Tangrot J."/>
            <person name="Rosling A."/>
        </authorList>
    </citation>
    <scope>NUCLEOTIDE SEQUENCE</scope>
    <source>
        <strain evidence="1">CL356</strain>
    </source>
</reference>
<evidence type="ECO:0000313" key="2">
    <source>
        <dbReference type="Proteomes" id="UP000789525"/>
    </source>
</evidence>